<feature type="region of interest" description="Disordered" evidence="1">
    <location>
        <begin position="46"/>
        <end position="77"/>
    </location>
</feature>
<dbReference type="InParanoid" id="A0A409YKC0"/>
<accession>A0A409YKC0</accession>
<dbReference type="EMBL" id="NHTK01001062">
    <property type="protein sequence ID" value="PPR03497.1"/>
    <property type="molecule type" value="Genomic_DNA"/>
</dbReference>
<feature type="compositionally biased region" description="Polar residues" evidence="1">
    <location>
        <begin position="155"/>
        <end position="171"/>
    </location>
</feature>
<comment type="caution">
    <text evidence="2">The sequence shown here is derived from an EMBL/GenBank/DDBJ whole genome shotgun (WGS) entry which is preliminary data.</text>
</comment>
<sequence>MGISNVYRWVSRRLKHQASTEIPESSEEPRHHLFSLRNLKRVFRRGFTRNGGGHNPSHDYDPNNETSSNTPTHNHDQNHNLVYTLAPLPAFSPLIGPILPTNEEYNDSFDKSIAPQHSPSLTLNDSTSPEIILSPSSLPISDASLGHDPYHEHPMTTSEPTDAINNDYDQNNDLHLRTPLPHDNDLSSPQAHVEDNNSDVPVATQILLSPASDDATLVHSPNSIPFPSSSPVMQSNLTISDLPPEILQLIFRFYLSNKAAFDFSMQMQYNICSVSPHWRDVAVSDTHHFWDLAVYDWNRAAPLQKWLFQVSNPQRPPSDASKPATMPPAKAKTNRVSLDLPASARQTQLNELRQFISNHLHHCDHVQIHIPLYDGHPPSHLAEPTNPDDDYVLYARAMFPNATLFNILEYLNLSRSLHSFSWSSLNPLVNSLSSFLHLEGTHATGQPQIGHNSQPHPSTSSENSGRPLSPAKRWPALSHLRINSRIRFHKCVSIFKEFLSLKSATLGPISLASHTAAHLIYSEPFLGALQSLTLTFLTMFDVQVALHGLFGATGCLLKQPLESLTIICQNRRFSTASGISNTHDQNSITNSELSFHLHHQLNSLELVDVSFKDGIELLQRWKPATLSGLIWNNITQDVPQQSMLMGISDVADVDPVLPVFWDIEALSISFPPMDEIKDEERSWIRTSALLSQIRPSQPATSVTPAGVSLVLSHHPKSFHCLFRLPLVALTITSRISTADCLNILSGCAGLRYLDVAINRSGVLNKQKRVDIGTLRKLRLAVHGPGLATSLFSHIKTQKFQQQILCVEMSWHSSIGHPERSNIEITLKDMCFKVRSESIYCKQIQSAEVS</sequence>
<feature type="region of interest" description="Disordered" evidence="1">
    <location>
        <begin position="312"/>
        <end position="335"/>
    </location>
</feature>
<dbReference type="AlphaFoldDB" id="A0A409YKC0"/>
<feature type="compositionally biased region" description="Polar residues" evidence="1">
    <location>
        <begin position="115"/>
        <end position="125"/>
    </location>
</feature>
<feature type="compositionally biased region" description="Low complexity" evidence="1">
    <location>
        <begin position="126"/>
        <end position="144"/>
    </location>
</feature>
<name>A0A409YKC0_9AGAR</name>
<organism evidence="2 3">
    <name type="scientific">Panaeolus cyanescens</name>
    <dbReference type="NCBI Taxonomy" id="181874"/>
    <lineage>
        <taxon>Eukaryota</taxon>
        <taxon>Fungi</taxon>
        <taxon>Dikarya</taxon>
        <taxon>Basidiomycota</taxon>
        <taxon>Agaricomycotina</taxon>
        <taxon>Agaricomycetes</taxon>
        <taxon>Agaricomycetidae</taxon>
        <taxon>Agaricales</taxon>
        <taxon>Agaricineae</taxon>
        <taxon>Galeropsidaceae</taxon>
        <taxon>Panaeolus</taxon>
    </lineage>
</organism>
<proteinExistence type="predicted"/>
<feature type="compositionally biased region" description="Polar residues" evidence="1">
    <location>
        <begin position="443"/>
        <end position="466"/>
    </location>
</feature>
<feature type="region of interest" description="Disordered" evidence="1">
    <location>
        <begin position="443"/>
        <end position="472"/>
    </location>
</feature>
<evidence type="ECO:0000313" key="3">
    <source>
        <dbReference type="Proteomes" id="UP000284842"/>
    </source>
</evidence>
<feature type="region of interest" description="Disordered" evidence="1">
    <location>
        <begin position="106"/>
        <end position="196"/>
    </location>
</feature>
<evidence type="ECO:0000256" key="1">
    <source>
        <dbReference type="SAM" id="MobiDB-lite"/>
    </source>
</evidence>
<feature type="compositionally biased region" description="Polar residues" evidence="1">
    <location>
        <begin position="63"/>
        <end position="72"/>
    </location>
</feature>
<evidence type="ECO:0000313" key="2">
    <source>
        <dbReference type="EMBL" id="PPR03497.1"/>
    </source>
</evidence>
<gene>
    <name evidence="2" type="ORF">CVT24_012673</name>
</gene>
<feature type="compositionally biased region" description="Basic and acidic residues" evidence="1">
    <location>
        <begin position="172"/>
        <end position="185"/>
    </location>
</feature>
<protein>
    <submittedName>
        <fullName evidence="2">Uncharacterized protein</fullName>
    </submittedName>
</protein>
<keyword evidence="3" id="KW-1185">Reference proteome</keyword>
<dbReference type="Proteomes" id="UP000284842">
    <property type="component" value="Unassembled WGS sequence"/>
</dbReference>
<reference evidence="2 3" key="1">
    <citation type="journal article" date="2018" name="Evol. Lett.">
        <title>Horizontal gene cluster transfer increased hallucinogenic mushroom diversity.</title>
        <authorList>
            <person name="Reynolds H.T."/>
            <person name="Vijayakumar V."/>
            <person name="Gluck-Thaler E."/>
            <person name="Korotkin H.B."/>
            <person name="Matheny P.B."/>
            <person name="Slot J.C."/>
        </authorList>
    </citation>
    <scope>NUCLEOTIDE SEQUENCE [LARGE SCALE GENOMIC DNA]</scope>
    <source>
        <strain evidence="2 3">2629</strain>
    </source>
</reference>